<dbReference type="GO" id="GO:0008270">
    <property type="term" value="F:zinc ion binding"/>
    <property type="evidence" value="ECO:0007669"/>
    <property type="project" value="TreeGrafter"/>
</dbReference>
<dbReference type="Proteomes" id="UP000591131">
    <property type="component" value="Unassembled WGS sequence"/>
</dbReference>
<keyword evidence="3" id="KW-0350">Heme biosynthesis</keyword>
<feature type="binding site" evidence="9">
    <location>
        <position position="356"/>
    </location>
    <ligand>
        <name>5-aminolevulinate</name>
        <dbReference type="ChEBI" id="CHEBI:356416"/>
        <label>2</label>
    </ligand>
</feature>
<dbReference type="OrthoDB" id="1530at2759"/>
<dbReference type="InterPro" id="IPR013785">
    <property type="entry name" value="Aldolase_TIM"/>
</dbReference>
<reference evidence="12 13" key="1">
    <citation type="submission" date="2020-04" db="EMBL/GenBank/DDBJ databases">
        <title>Perkinsus chesapeaki whole genome sequence.</title>
        <authorList>
            <person name="Bogema D.R."/>
        </authorList>
    </citation>
    <scope>NUCLEOTIDE SEQUENCE [LARGE SCALE GENOMIC DNA]</scope>
    <source>
        <strain evidence="12">ATCC PRA-425</strain>
    </source>
</reference>
<dbReference type="AlphaFoldDB" id="A0A7J6N4T5"/>
<feature type="active site" description="Schiff-base intermediate with substrate" evidence="8">
    <location>
        <position position="240"/>
    </location>
</feature>
<evidence type="ECO:0000256" key="2">
    <source>
        <dbReference type="ARBA" id="ARBA00008055"/>
    </source>
</evidence>
<dbReference type="SMART" id="SM01004">
    <property type="entry name" value="ALAD"/>
    <property type="match status" value="1"/>
</dbReference>
<feature type="active site" description="Schiff-base intermediate with substrate" evidence="8">
    <location>
        <position position="292"/>
    </location>
</feature>
<keyword evidence="13" id="KW-1185">Reference proteome</keyword>
<evidence type="ECO:0000256" key="3">
    <source>
        <dbReference type="ARBA" id="ARBA00023133"/>
    </source>
</evidence>
<dbReference type="GO" id="GO:0004655">
    <property type="term" value="F:porphobilinogen synthase activity"/>
    <property type="evidence" value="ECO:0007669"/>
    <property type="project" value="UniProtKB-EC"/>
</dbReference>
<protein>
    <recommendedName>
        <fullName evidence="10">Delta-aminolevulinic acid dehydratase</fullName>
        <ecNumber evidence="10">4.2.1.24</ecNumber>
    </recommendedName>
</protein>
<keyword evidence="5 10" id="KW-0627">Porphyrin biosynthesis</keyword>
<dbReference type="UniPathway" id="UPA00251">
    <property type="reaction ID" value="UER00318"/>
</dbReference>
<dbReference type="PANTHER" id="PTHR11458:SF0">
    <property type="entry name" value="DELTA-AMINOLEVULINIC ACID DEHYDRATASE"/>
    <property type="match status" value="1"/>
</dbReference>
<gene>
    <name evidence="12" type="ORF">FOL47_008065</name>
</gene>
<dbReference type="PIRSF" id="PIRSF001415">
    <property type="entry name" value="Porphbilin_synth"/>
    <property type="match status" value="1"/>
</dbReference>
<accession>A0A7J6N4T5</accession>
<dbReference type="PANTHER" id="PTHR11458">
    <property type="entry name" value="DELTA-AMINOLEVULINIC ACID DEHYDRATASE"/>
    <property type="match status" value="1"/>
</dbReference>
<comment type="catalytic activity">
    <reaction evidence="7 10">
        <text>2 5-aminolevulinate = porphobilinogen + 2 H2O + H(+)</text>
        <dbReference type="Rhea" id="RHEA:24064"/>
        <dbReference type="ChEBI" id="CHEBI:15377"/>
        <dbReference type="ChEBI" id="CHEBI:15378"/>
        <dbReference type="ChEBI" id="CHEBI:58126"/>
        <dbReference type="ChEBI" id="CHEBI:356416"/>
        <dbReference type="EC" id="4.2.1.24"/>
    </reaction>
</comment>
<organism evidence="12 13">
    <name type="scientific">Perkinsus chesapeaki</name>
    <name type="common">Clam parasite</name>
    <name type="synonym">Perkinsus andrewsi</name>
    <dbReference type="NCBI Taxonomy" id="330153"/>
    <lineage>
        <taxon>Eukaryota</taxon>
        <taxon>Sar</taxon>
        <taxon>Alveolata</taxon>
        <taxon>Perkinsozoa</taxon>
        <taxon>Perkinsea</taxon>
        <taxon>Perkinsida</taxon>
        <taxon>Perkinsidae</taxon>
        <taxon>Perkinsus</taxon>
    </lineage>
</organism>
<dbReference type="EC" id="4.2.1.24" evidence="10"/>
<comment type="function">
    <text evidence="6">Catalyzes an early step in the biosynthesis of tetrapyrroles. Binds two molecules of 5-aminolevulinate per subunit, each at a distinct site, and catalyzes their condensation to form porphobilinogen.</text>
</comment>
<comment type="similarity">
    <text evidence="2 11">Belongs to the ALAD family.</text>
</comment>
<evidence type="ECO:0000256" key="8">
    <source>
        <dbReference type="PIRSR" id="PIRSR001415-1"/>
    </source>
</evidence>
<dbReference type="PROSITE" id="PS00169">
    <property type="entry name" value="D_ALA_DEHYDRATASE"/>
    <property type="match status" value="1"/>
</dbReference>
<evidence type="ECO:0000313" key="13">
    <source>
        <dbReference type="Proteomes" id="UP000591131"/>
    </source>
</evidence>
<evidence type="ECO:0000256" key="7">
    <source>
        <dbReference type="ARBA" id="ARBA00047651"/>
    </source>
</evidence>
<dbReference type="EMBL" id="JAAPAO010000005">
    <property type="protein sequence ID" value="KAF4677961.1"/>
    <property type="molecule type" value="Genomic_DNA"/>
</dbReference>
<evidence type="ECO:0000256" key="1">
    <source>
        <dbReference type="ARBA" id="ARBA00004694"/>
    </source>
</evidence>
<evidence type="ECO:0000313" key="12">
    <source>
        <dbReference type="EMBL" id="KAF4677961.1"/>
    </source>
</evidence>
<comment type="pathway">
    <text evidence="1">Porphyrin-containing compound metabolism; protoporphyrin-IX biosynthesis; coproporphyrinogen-III from 5-aminolevulinate: step 1/4.</text>
</comment>
<dbReference type="InterPro" id="IPR001731">
    <property type="entry name" value="ALAD"/>
</dbReference>
<feature type="binding site" evidence="9">
    <location>
        <position position="250"/>
    </location>
    <ligand>
        <name>5-aminolevulinate</name>
        <dbReference type="ChEBI" id="CHEBI:356416"/>
        <label>1</label>
    </ligand>
</feature>
<dbReference type="InterPro" id="IPR030656">
    <property type="entry name" value="ALAD_AS"/>
</dbReference>
<keyword evidence="4 10" id="KW-0456">Lyase</keyword>
<evidence type="ECO:0000256" key="10">
    <source>
        <dbReference type="RuleBase" id="RU000515"/>
    </source>
</evidence>
<evidence type="ECO:0000256" key="4">
    <source>
        <dbReference type="ARBA" id="ARBA00023239"/>
    </source>
</evidence>
<evidence type="ECO:0000256" key="9">
    <source>
        <dbReference type="PIRSR" id="PIRSR001415-2"/>
    </source>
</evidence>
<evidence type="ECO:0000256" key="6">
    <source>
        <dbReference type="ARBA" id="ARBA00025628"/>
    </source>
</evidence>
<name>A0A7J6N4T5_PERCH</name>
<dbReference type="Pfam" id="PF00490">
    <property type="entry name" value="ALAD"/>
    <property type="match status" value="1"/>
</dbReference>
<sequence length="368" mass="41246">MHLPLANGNNNKSSNAPASVVELPRNKLHSSLFHPSCREWLEPHLHPSQLIWPVFVTQKVEDKEIPGFRWIATNRRLQRFGYLSPNMQYGRGDKGTYPGLIKKLMELVKKGLKHVMVFGVVEDKDPNGSMADADICPVIECIKSIKSHTELCNICILADVCMCEYTSHGHCGILRIVNGEECIDNKQTVCRLANIALKYAIAGADIVCPSDMMDSRIASIRDILDTSGYEHVQIMAYTSKKASVMYAPFRDAVDSTFKGDRKRYQHPVGSSSIAMRALERDLSEGADLVIVKPSLFYGDIIHQFKESSNIPVVAYIVSGEYKMLYDYGQATGDMNSVVRESHISILRAGATVLITYFTPYILDNLHKW</sequence>
<comment type="subunit">
    <text evidence="10">Homooctamer.</text>
</comment>
<evidence type="ECO:0000256" key="11">
    <source>
        <dbReference type="RuleBase" id="RU004161"/>
    </source>
</evidence>
<comment type="caution">
    <text evidence="12">The sequence shown here is derived from an EMBL/GenBank/DDBJ whole genome shotgun (WGS) entry which is preliminary data.</text>
</comment>
<proteinExistence type="inferred from homology"/>
<feature type="binding site" evidence="9">
    <location>
        <position position="318"/>
    </location>
    <ligand>
        <name>5-aminolevulinate</name>
        <dbReference type="ChEBI" id="CHEBI:356416"/>
        <label>2</label>
    </ligand>
</feature>
<feature type="binding site" evidence="9">
    <location>
        <position position="261"/>
    </location>
    <ligand>
        <name>5-aminolevulinate</name>
        <dbReference type="ChEBI" id="CHEBI:356416"/>
        <label>1</label>
    </ligand>
</feature>
<dbReference type="GO" id="GO:0006782">
    <property type="term" value="P:protoporphyrinogen IX biosynthetic process"/>
    <property type="evidence" value="ECO:0007669"/>
    <property type="project" value="UniProtKB-UniPathway"/>
</dbReference>
<evidence type="ECO:0000256" key="5">
    <source>
        <dbReference type="ARBA" id="ARBA00023244"/>
    </source>
</evidence>
<dbReference type="Gene3D" id="3.20.20.70">
    <property type="entry name" value="Aldolase class I"/>
    <property type="match status" value="1"/>
</dbReference>
<dbReference type="PRINTS" id="PR00144">
    <property type="entry name" value="DALDHYDRTASE"/>
</dbReference>
<dbReference type="GO" id="GO:0005829">
    <property type="term" value="C:cytosol"/>
    <property type="evidence" value="ECO:0007669"/>
    <property type="project" value="TreeGrafter"/>
</dbReference>
<dbReference type="SUPFAM" id="SSF51569">
    <property type="entry name" value="Aldolase"/>
    <property type="match status" value="1"/>
</dbReference>